<evidence type="ECO:0000256" key="1">
    <source>
        <dbReference type="ARBA" id="ARBA00004167"/>
    </source>
</evidence>
<comment type="caution">
    <text evidence="11">The sequence shown here is derived from an EMBL/GenBank/DDBJ whole genome shotgun (WGS) entry which is preliminary data.</text>
</comment>
<dbReference type="FunFam" id="3.40.50.2000:FF:000066">
    <property type="entry name" value="UDP-glucuronosyltransferase 1-1"/>
    <property type="match status" value="1"/>
</dbReference>
<evidence type="ECO:0000313" key="11">
    <source>
        <dbReference type="EMBL" id="NXC53211.1"/>
    </source>
</evidence>
<evidence type="ECO:0000256" key="6">
    <source>
        <dbReference type="ARBA" id="ARBA00022692"/>
    </source>
</evidence>
<dbReference type="SUPFAM" id="SSF53756">
    <property type="entry name" value="UDP-Glycosyltransferase/glycogen phosphorylase"/>
    <property type="match status" value="1"/>
</dbReference>
<evidence type="ECO:0000256" key="2">
    <source>
        <dbReference type="ARBA" id="ARBA00009995"/>
    </source>
</evidence>
<keyword evidence="8" id="KW-1133">Transmembrane helix</keyword>
<keyword evidence="6" id="KW-0812">Transmembrane</keyword>
<dbReference type="EMBL" id="VZTH01002492">
    <property type="protein sequence ID" value="NXC53211.1"/>
    <property type="molecule type" value="Genomic_DNA"/>
</dbReference>
<dbReference type="PANTHER" id="PTHR48043:SF161">
    <property type="entry name" value="UDP GLUCURONOSYLTRANSFERASE FAMILY 1 MEMBER A1"/>
    <property type="match status" value="1"/>
</dbReference>
<dbReference type="GO" id="GO:0015020">
    <property type="term" value="F:glucuronosyltransferase activity"/>
    <property type="evidence" value="ECO:0007669"/>
    <property type="project" value="UniProtKB-EC"/>
</dbReference>
<dbReference type="PANTHER" id="PTHR48043">
    <property type="entry name" value="EG:EG0003.4 PROTEIN-RELATED"/>
    <property type="match status" value="1"/>
</dbReference>
<keyword evidence="8" id="KW-0472">Membrane</keyword>
<feature type="non-terminal residue" evidence="11">
    <location>
        <position position="1"/>
    </location>
</feature>
<evidence type="ECO:0000256" key="10">
    <source>
        <dbReference type="SAM" id="SignalP"/>
    </source>
</evidence>
<dbReference type="EC" id="2.4.1.17" evidence="3"/>
<evidence type="ECO:0000313" key="12">
    <source>
        <dbReference type="Proteomes" id="UP000557196"/>
    </source>
</evidence>
<gene>
    <name evidence="11" type="primary">Ugt1a1_1</name>
    <name evidence="11" type="ORF">ALERUF_R09861</name>
</gene>
<keyword evidence="9" id="KW-0325">Glycoprotein</keyword>
<dbReference type="AlphaFoldDB" id="A0A7K8HA91"/>
<feature type="chain" id="PRO_5029701109" description="glucuronosyltransferase" evidence="10">
    <location>
        <begin position="18"/>
        <end position="278"/>
    </location>
</feature>
<dbReference type="InterPro" id="IPR002213">
    <property type="entry name" value="UDP_glucos_trans"/>
</dbReference>
<comment type="similarity">
    <text evidence="2">Belongs to the UDP-glycosyltransferase family.</text>
</comment>
<evidence type="ECO:0000256" key="7">
    <source>
        <dbReference type="ARBA" id="ARBA00022729"/>
    </source>
</evidence>
<dbReference type="Gene3D" id="3.40.50.2000">
    <property type="entry name" value="Glycogen Phosphorylase B"/>
    <property type="match status" value="1"/>
</dbReference>
<keyword evidence="7 10" id="KW-0732">Signal</keyword>
<keyword evidence="5 11" id="KW-0808">Transferase</keyword>
<evidence type="ECO:0000256" key="4">
    <source>
        <dbReference type="ARBA" id="ARBA00022676"/>
    </source>
</evidence>
<comment type="subcellular location">
    <subcellularLocation>
        <location evidence="1">Membrane</location>
        <topology evidence="1">Single-pass membrane protein</topology>
    </subcellularLocation>
</comment>
<feature type="signal peptide" evidence="10">
    <location>
        <begin position="1"/>
        <end position="17"/>
    </location>
</feature>
<dbReference type="InterPro" id="IPR050271">
    <property type="entry name" value="UDP-glycosyltransferase"/>
</dbReference>
<sequence>ASAGVLLFLSLLCSASGAKLLLVPVDESHWLSLHSLLVALSQKGHQIVTVAPEVNSSVEASEYHTLKRYPVPLHREELRARVRSLGNNFFERKPFGERITALLEKVQLISNLYTSSCSSLLHNEDLMQYLRSSEFDAVLTDPLVPCGQILALHLSVPSVFSLRGFPCSSDLQVAQCPDLPSYVPRTFTDSSDHMTFIQHVENSVLRSIDSFLCSFAYLPFELLASNVLHKRVTLKEVLCHGSIRLERMDFVFEYPIPVMPNIVFTEGINCGKKKPLSQ</sequence>
<evidence type="ECO:0000256" key="3">
    <source>
        <dbReference type="ARBA" id="ARBA00012544"/>
    </source>
</evidence>
<dbReference type="Pfam" id="PF00201">
    <property type="entry name" value="UDPGT"/>
    <property type="match status" value="1"/>
</dbReference>
<feature type="non-terminal residue" evidence="11">
    <location>
        <position position="278"/>
    </location>
</feature>
<proteinExistence type="inferred from homology"/>
<name>A0A7K8HA91_9CORV</name>
<evidence type="ECO:0000256" key="5">
    <source>
        <dbReference type="ARBA" id="ARBA00022679"/>
    </source>
</evidence>
<accession>A0A7K8HA91</accession>
<keyword evidence="4" id="KW-0328">Glycosyltransferase</keyword>
<keyword evidence="12" id="KW-1185">Reference proteome</keyword>
<evidence type="ECO:0000256" key="9">
    <source>
        <dbReference type="ARBA" id="ARBA00023180"/>
    </source>
</evidence>
<evidence type="ECO:0000256" key="8">
    <source>
        <dbReference type="ARBA" id="ARBA00022989"/>
    </source>
</evidence>
<dbReference type="Proteomes" id="UP000557196">
    <property type="component" value="Unassembled WGS sequence"/>
</dbReference>
<organism evidence="11 12">
    <name type="scientific">Aleadryas rufinucha</name>
    <name type="common">rufous-naped whistler</name>
    <dbReference type="NCBI Taxonomy" id="461220"/>
    <lineage>
        <taxon>Eukaryota</taxon>
        <taxon>Metazoa</taxon>
        <taxon>Chordata</taxon>
        <taxon>Craniata</taxon>
        <taxon>Vertebrata</taxon>
        <taxon>Euteleostomi</taxon>
        <taxon>Archelosauria</taxon>
        <taxon>Archosauria</taxon>
        <taxon>Dinosauria</taxon>
        <taxon>Saurischia</taxon>
        <taxon>Theropoda</taxon>
        <taxon>Coelurosauria</taxon>
        <taxon>Aves</taxon>
        <taxon>Neognathae</taxon>
        <taxon>Neoaves</taxon>
        <taxon>Telluraves</taxon>
        <taxon>Australaves</taxon>
        <taxon>Passeriformes</taxon>
        <taxon>Corvoidea</taxon>
        <taxon>Pachycephalidae</taxon>
        <taxon>Aleadryas</taxon>
    </lineage>
</organism>
<reference evidence="11 12" key="1">
    <citation type="submission" date="2019-09" db="EMBL/GenBank/DDBJ databases">
        <title>Bird 10,000 Genomes (B10K) Project - Family phase.</title>
        <authorList>
            <person name="Zhang G."/>
        </authorList>
    </citation>
    <scope>NUCLEOTIDE SEQUENCE [LARGE SCALE GENOMIC DNA]</scope>
    <source>
        <strain evidence="11">B10K-DU-029-36</strain>
        <tissue evidence="11">Muscle</tissue>
    </source>
</reference>
<dbReference type="GO" id="GO:0016020">
    <property type="term" value="C:membrane"/>
    <property type="evidence" value="ECO:0007669"/>
    <property type="project" value="UniProtKB-SubCell"/>
</dbReference>
<protein>
    <recommendedName>
        <fullName evidence="3">glucuronosyltransferase</fullName>
        <ecNumber evidence="3">2.4.1.17</ecNumber>
    </recommendedName>
</protein>